<gene>
    <name evidence="2" type="ORF">CIK84_18835</name>
</gene>
<feature type="compositionally biased region" description="Polar residues" evidence="1">
    <location>
        <begin position="13"/>
        <end position="31"/>
    </location>
</feature>
<dbReference type="AlphaFoldDB" id="A0A2N7RXC2"/>
<dbReference type="InterPro" id="IPR010985">
    <property type="entry name" value="Ribbon_hlx_hlx"/>
</dbReference>
<evidence type="ECO:0000313" key="2">
    <source>
        <dbReference type="EMBL" id="PMQ18539.1"/>
    </source>
</evidence>
<dbReference type="EMBL" id="PNQX01000006">
    <property type="protein sequence ID" value="PMQ18539.1"/>
    <property type="molecule type" value="Genomic_DNA"/>
</dbReference>
<proteinExistence type="predicted"/>
<accession>A0A2N7RXC2</accession>
<dbReference type="InterPro" id="IPR008651">
    <property type="entry name" value="Uncharacterised_HicB"/>
</dbReference>
<evidence type="ECO:0000256" key="1">
    <source>
        <dbReference type="SAM" id="MobiDB-lite"/>
    </source>
</evidence>
<protein>
    <submittedName>
        <fullName evidence="2">Uncharacterized protein</fullName>
    </submittedName>
</protein>
<dbReference type="Gene3D" id="1.10.1220.10">
    <property type="entry name" value="Met repressor-like"/>
    <property type="match status" value="1"/>
</dbReference>
<name>A0A2N7RXC2_9MICC</name>
<feature type="region of interest" description="Disordered" evidence="1">
    <location>
        <begin position="1"/>
        <end position="41"/>
    </location>
</feature>
<dbReference type="Proteomes" id="UP000235739">
    <property type="component" value="Unassembled WGS sequence"/>
</dbReference>
<dbReference type="GO" id="GO:0006355">
    <property type="term" value="P:regulation of DNA-templated transcription"/>
    <property type="evidence" value="ECO:0007669"/>
    <property type="project" value="InterPro"/>
</dbReference>
<evidence type="ECO:0000313" key="3">
    <source>
        <dbReference type="Proteomes" id="UP000235739"/>
    </source>
</evidence>
<dbReference type="SUPFAM" id="SSF47598">
    <property type="entry name" value="Ribbon-helix-helix"/>
    <property type="match status" value="1"/>
</dbReference>
<dbReference type="RefSeq" id="WP_102599348.1">
    <property type="nucleotide sequence ID" value="NZ_JABUYH010000090.1"/>
</dbReference>
<dbReference type="InterPro" id="IPR013321">
    <property type="entry name" value="Arc_rbn_hlx_hlx"/>
</dbReference>
<comment type="caution">
    <text evidence="2">The sequence shown here is derived from an EMBL/GenBank/DDBJ whole genome shotgun (WGS) entry which is preliminary data.</text>
</comment>
<reference evidence="2 3" key="1">
    <citation type="journal article" date="2017" name="Elife">
        <title>Extensive horizontal gene transfer in cheese-associated bacteria.</title>
        <authorList>
            <person name="Bonham K.S."/>
            <person name="Wolfe B.E."/>
            <person name="Dutton R.J."/>
        </authorList>
    </citation>
    <scope>NUCLEOTIDE SEQUENCE [LARGE SCALE GENOMIC DNA]</scope>
    <source>
        <strain evidence="2 3">JB182</strain>
    </source>
</reference>
<sequence length="78" mass="8771">MSSLKDKMKPAAKTSTEKTASVSESFRTPESNEPEMKPLNVRIPKELHTQIKLYAAANDIKQQVLVAQALQEFLEKRA</sequence>
<dbReference type="Pfam" id="PF05534">
    <property type="entry name" value="HicB"/>
    <property type="match status" value="1"/>
</dbReference>
<organism evidence="2 3">
    <name type="scientific">Glutamicibacter arilaitensis</name>
    <dbReference type="NCBI Taxonomy" id="256701"/>
    <lineage>
        <taxon>Bacteria</taxon>
        <taxon>Bacillati</taxon>
        <taxon>Actinomycetota</taxon>
        <taxon>Actinomycetes</taxon>
        <taxon>Micrococcales</taxon>
        <taxon>Micrococcaceae</taxon>
        <taxon>Glutamicibacter</taxon>
    </lineage>
</organism>